<dbReference type="Proteomes" id="UP000886653">
    <property type="component" value="Unassembled WGS sequence"/>
</dbReference>
<sequence length="475" mass="52942">MSRTGFKRLVVLCDGTWKESYDKNGIDESTNVTRLTRAIDAEDKSVSPHIPQIIFYQSGLGSSGADKLLAGATGFGIVEKIKDAYEFLVQNWLPGDEIFLFGFSRGAYTARMVGTLIGDVGILEPAAMDEFNDFFEAYQNLGKEDPEEKVKAEEYLSVYRPGGSKATRPMPKGTLKCIGVWDTVGALGIPGFTNPVSNHKLLGFVDTKLGKRVEYAFHALAIDETRKDFLPTKWHQPEEQRKDGQVMKQVWFSGAHSDIGGGYIDHELSDITLVWMVASILEHKLLSVNVDYVLSIPSPKLPWGELKPHDPRSKGWMALSAATVRPLPEKFNESTQELYHPSVYARKDLDHNKIFRHALSEESSLVTKLLPLEIELKSQWSIDGKKSSQAVTVNESVQEVTGNGTQLKKTSTNENEPGTSKKSGEGPNRGRFKRRSTFGRLTSLRPKSGFTARSGTRRTSFGFKSAHSWNFWQTS</sequence>
<dbReference type="InterPro" id="IPR029058">
    <property type="entry name" value="AB_hydrolase_fold"/>
</dbReference>
<reference evidence="3" key="1">
    <citation type="submission" date="2013-11" db="EMBL/GenBank/DDBJ databases">
        <title>Genome sequence of the fusiform rust pathogen reveals effectors for host alternation and coevolution with pine.</title>
        <authorList>
            <consortium name="DOE Joint Genome Institute"/>
            <person name="Smith K."/>
            <person name="Pendleton A."/>
            <person name="Kubisiak T."/>
            <person name="Anderson C."/>
            <person name="Salamov A."/>
            <person name="Aerts A."/>
            <person name="Riley R."/>
            <person name="Clum A."/>
            <person name="Lindquist E."/>
            <person name="Ence D."/>
            <person name="Campbell M."/>
            <person name="Kronenberg Z."/>
            <person name="Feau N."/>
            <person name="Dhillon B."/>
            <person name="Hamelin R."/>
            <person name="Burleigh J."/>
            <person name="Smith J."/>
            <person name="Yandell M."/>
            <person name="Nelson C."/>
            <person name="Grigoriev I."/>
            <person name="Davis J."/>
        </authorList>
    </citation>
    <scope>NUCLEOTIDE SEQUENCE</scope>
    <source>
        <strain evidence="3">G11</strain>
    </source>
</reference>
<comment type="caution">
    <text evidence="3">The sequence shown here is derived from an EMBL/GenBank/DDBJ whole genome shotgun (WGS) entry which is preliminary data.</text>
</comment>
<feature type="compositionally biased region" description="Polar residues" evidence="1">
    <location>
        <begin position="393"/>
        <end position="421"/>
    </location>
</feature>
<evidence type="ECO:0000313" key="3">
    <source>
        <dbReference type="EMBL" id="KAG0145540.1"/>
    </source>
</evidence>
<dbReference type="Pfam" id="PF09994">
    <property type="entry name" value="T6SS_Tle1-like_cat"/>
    <property type="match status" value="1"/>
</dbReference>
<dbReference type="InterPro" id="IPR018712">
    <property type="entry name" value="Tle1-like_cat"/>
</dbReference>
<protein>
    <recommendedName>
        <fullName evidence="2">T6SS Phospholipase effector Tle1-like catalytic domain-containing protein</fullName>
    </recommendedName>
</protein>
<dbReference type="EMBL" id="MU167274">
    <property type="protein sequence ID" value="KAG0145540.1"/>
    <property type="molecule type" value="Genomic_DNA"/>
</dbReference>
<evidence type="ECO:0000256" key="1">
    <source>
        <dbReference type="SAM" id="MobiDB-lite"/>
    </source>
</evidence>
<name>A0A9P6TBD5_9BASI</name>
<accession>A0A9P6TBD5</accession>
<dbReference type="OrthoDB" id="3057168at2759"/>
<keyword evidence="4" id="KW-1185">Reference proteome</keyword>
<organism evidence="3 4">
    <name type="scientific">Cronartium quercuum f. sp. fusiforme G11</name>
    <dbReference type="NCBI Taxonomy" id="708437"/>
    <lineage>
        <taxon>Eukaryota</taxon>
        <taxon>Fungi</taxon>
        <taxon>Dikarya</taxon>
        <taxon>Basidiomycota</taxon>
        <taxon>Pucciniomycotina</taxon>
        <taxon>Pucciniomycetes</taxon>
        <taxon>Pucciniales</taxon>
        <taxon>Coleosporiaceae</taxon>
        <taxon>Cronartium</taxon>
    </lineage>
</organism>
<dbReference type="SUPFAM" id="SSF53474">
    <property type="entry name" value="alpha/beta-Hydrolases"/>
    <property type="match status" value="1"/>
</dbReference>
<evidence type="ECO:0000259" key="2">
    <source>
        <dbReference type="Pfam" id="PF09994"/>
    </source>
</evidence>
<gene>
    <name evidence="3" type="ORF">CROQUDRAFT_658458</name>
</gene>
<dbReference type="PANTHER" id="PTHR33840:SF1">
    <property type="entry name" value="TLE1 PHOSPHOLIPASE DOMAIN-CONTAINING PROTEIN"/>
    <property type="match status" value="1"/>
</dbReference>
<feature type="domain" description="T6SS Phospholipase effector Tle1-like catalytic" evidence="2">
    <location>
        <begin position="7"/>
        <end position="278"/>
    </location>
</feature>
<evidence type="ECO:0000313" key="4">
    <source>
        <dbReference type="Proteomes" id="UP000886653"/>
    </source>
</evidence>
<feature type="region of interest" description="Disordered" evidence="1">
    <location>
        <begin position="393"/>
        <end position="457"/>
    </location>
</feature>
<proteinExistence type="predicted"/>
<dbReference type="PANTHER" id="PTHR33840">
    <property type="match status" value="1"/>
</dbReference>
<dbReference type="AlphaFoldDB" id="A0A9P6TBD5"/>